<name>A0A2D0Q3K2_ICTPU</name>
<dbReference type="Proteomes" id="UP000221080">
    <property type="component" value="Chromosome 25"/>
</dbReference>
<accession>A0A2D0Q3K2</accession>
<gene>
    <name evidence="2" type="primary">LOC108258246</name>
</gene>
<evidence type="ECO:0000313" key="1">
    <source>
        <dbReference type="Proteomes" id="UP000221080"/>
    </source>
</evidence>
<dbReference type="AlphaFoldDB" id="A0A2D0Q3K2"/>
<dbReference type="OrthoDB" id="8446971at2759"/>
<proteinExistence type="predicted"/>
<sequence>MDFISARIARYRQQVVQCTPVFLYKHTFTTKVYVENRGNIKNVCDEIIERLSELPNSISVSNEEECDVKVVFCPIVSRAGTDIEAVLSRLTDGKKTIVVVLHHTFSTDYIPPSSSRYERKDLKMVDMLFHEDSGLLNCSKNNEAISTAGNWLKICSKYQRGVCRKRVWAVAAVAVIGSRFLYRIWTGHWLLQSEIRFINFVIRMRTKTNVYI</sequence>
<dbReference type="RefSeq" id="XP_017312266.1">
    <property type="nucleotide sequence ID" value="XM_017456777.3"/>
</dbReference>
<reference evidence="2" key="2">
    <citation type="submission" date="2025-08" db="UniProtKB">
        <authorList>
            <consortium name="RefSeq"/>
        </authorList>
    </citation>
    <scope>IDENTIFICATION</scope>
    <source>
        <tissue evidence="2">Blood</tissue>
    </source>
</reference>
<organism evidence="1 2">
    <name type="scientific">Ictalurus punctatus</name>
    <name type="common">Channel catfish</name>
    <name type="synonym">Silurus punctatus</name>
    <dbReference type="NCBI Taxonomy" id="7998"/>
    <lineage>
        <taxon>Eukaryota</taxon>
        <taxon>Metazoa</taxon>
        <taxon>Chordata</taxon>
        <taxon>Craniata</taxon>
        <taxon>Vertebrata</taxon>
        <taxon>Euteleostomi</taxon>
        <taxon>Actinopterygii</taxon>
        <taxon>Neopterygii</taxon>
        <taxon>Teleostei</taxon>
        <taxon>Ostariophysi</taxon>
        <taxon>Siluriformes</taxon>
        <taxon>Ictaluridae</taxon>
        <taxon>Ictalurus</taxon>
    </lineage>
</organism>
<dbReference type="KEGG" id="ipu:108258246"/>
<evidence type="ECO:0000313" key="2">
    <source>
        <dbReference type="RefSeq" id="XP_017312266.1"/>
    </source>
</evidence>
<protein>
    <submittedName>
        <fullName evidence="2">Uncharacterized protein LOC108258246</fullName>
    </submittedName>
</protein>
<dbReference type="PANTHER" id="PTHR34488">
    <property type="entry name" value="SI:CH211-245H14.1-RELATED"/>
    <property type="match status" value="1"/>
</dbReference>
<dbReference type="GeneID" id="108258246"/>
<keyword evidence="1" id="KW-1185">Reference proteome</keyword>
<dbReference type="PANTHER" id="PTHR34488:SF1">
    <property type="entry name" value="SI:CH211-245H14.1-RELATED"/>
    <property type="match status" value="1"/>
</dbReference>
<reference evidence="1" key="1">
    <citation type="journal article" date="2016" name="Nat. Commun.">
        <title>The channel catfish genome sequence provides insights into the evolution of scale formation in teleosts.</title>
        <authorList>
            <person name="Liu Z."/>
            <person name="Liu S."/>
            <person name="Yao J."/>
            <person name="Bao L."/>
            <person name="Zhang J."/>
            <person name="Li Y."/>
            <person name="Jiang C."/>
            <person name="Sun L."/>
            <person name="Wang R."/>
            <person name="Zhang Y."/>
            <person name="Zhou T."/>
            <person name="Zeng Q."/>
            <person name="Fu Q."/>
            <person name="Gao S."/>
            <person name="Li N."/>
            <person name="Koren S."/>
            <person name="Jiang Y."/>
            <person name="Zimin A."/>
            <person name="Xu P."/>
            <person name="Phillippy A.M."/>
            <person name="Geng X."/>
            <person name="Song L."/>
            <person name="Sun F."/>
            <person name="Li C."/>
            <person name="Wang X."/>
            <person name="Chen A."/>
            <person name="Jin Y."/>
            <person name="Yuan Z."/>
            <person name="Yang Y."/>
            <person name="Tan S."/>
            <person name="Peatman E."/>
            <person name="Lu J."/>
            <person name="Qin Z."/>
            <person name="Dunham R."/>
            <person name="Li Z."/>
            <person name="Sonstegard T."/>
            <person name="Feng J."/>
            <person name="Danzmann R.G."/>
            <person name="Schroeder S."/>
            <person name="Scheffler B."/>
            <person name="Duke M.V."/>
            <person name="Ballard L."/>
            <person name="Kucuktas H."/>
            <person name="Kaltenboeck L."/>
            <person name="Liu H."/>
            <person name="Armbruster J."/>
            <person name="Xie Y."/>
            <person name="Kirby M.L."/>
            <person name="Tian Y."/>
            <person name="Flanagan M.E."/>
            <person name="Mu W."/>
            <person name="Waldbieser G.C."/>
        </authorList>
    </citation>
    <scope>NUCLEOTIDE SEQUENCE [LARGE SCALE GENOMIC DNA]</scope>
    <source>
        <strain evidence="1">SDA103</strain>
    </source>
</reference>